<feature type="chain" id="PRO_5009624567" evidence="2">
    <location>
        <begin position="22"/>
        <end position="153"/>
    </location>
</feature>
<gene>
    <name evidence="3" type="ORF">MP_TR20823_c0_g1_i1_g.59079</name>
</gene>
<name>A0A1J3K4C1_NOCCA</name>
<accession>A0A1J3K4C1</accession>
<evidence type="ECO:0000256" key="1">
    <source>
        <dbReference type="SAM" id="MobiDB-lite"/>
    </source>
</evidence>
<dbReference type="PANTHER" id="PTHR34789:SF1">
    <property type="entry name" value="EXPRESSED PROTEIN"/>
    <property type="match status" value="1"/>
</dbReference>
<dbReference type="EMBL" id="GEVM01006810">
    <property type="protein sequence ID" value="JAU99128.1"/>
    <property type="molecule type" value="Transcribed_RNA"/>
</dbReference>
<keyword evidence="2" id="KW-0732">Signal</keyword>
<organism evidence="3">
    <name type="scientific">Noccaea caerulescens</name>
    <name type="common">Alpine penny-cress</name>
    <name type="synonym">Thlaspi caerulescens</name>
    <dbReference type="NCBI Taxonomy" id="107243"/>
    <lineage>
        <taxon>Eukaryota</taxon>
        <taxon>Viridiplantae</taxon>
        <taxon>Streptophyta</taxon>
        <taxon>Embryophyta</taxon>
        <taxon>Tracheophyta</taxon>
        <taxon>Spermatophyta</taxon>
        <taxon>Magnoliopsida</taxon>
        <taxon>eudicotyledons</taxon>
        <taxon>Gunneridae</taxon>
        <taxon>Pentapetalae</taxon>
        <taxon>rosids</taxon>
        <taxon>malvids</taxon>
        <taxon>Brassicales</taxon>
        <taxon>Brassicaceae</taxon>
        <taxon>Coluteocarpeae</taxon>
        <taxon>Noccaea</taxon>
    </lineage>
</organism>
<reference evidence="3" key="1">
    <citation type="submission" date="2016-07" db="EMBL/GenBank/DDBJ databases">
        <title>De novo transcriptome assembly of four accessions of the metal hyperaccumulator plant Noccaea caerulescens.</title>
        <authorList>
            <person name="Blande D."/>
            <person name="Halimaa P."/>
            <person name="Tervahauta A.I."/>
            <person name="Aarts M.G."/>
            <person name="Karenlampi S.O."/>
        </authorList>
    </citation>
    <scope>NUCLEOTIDE SEQUENCE</scope>
</reference>
<feature type="region of interest" description="Disordered" evidence="1">
    <location>
        <begin position="24"/>
        <end position="59"/>
    </location>
</feature>
<dbReference type="AlphaFoldDB" id="A0A1J3K4C1"/>
<evidence type="ECO:0000256" key="2">
    <source>
        <dbReference type="SAM" id="SignalP"/>
    </source>
</evidence>
<dbReference type="PANTHER" id="PTHR34789">
    <property type="entry name" value="EXPRESSED PROTEIN"/>
    <property type="match status" value="1"/>
</dbReference>
<feature type="signal peptide" evidence="2">
    <location>
        <begin position="1"/>
        <end position="21"/>
    </location>
</feature>
<protein>
    <submittedName>
        <fullName evidence="3">Uncharacterized protein</fullName>
    </submittedName>
</protein>
<sequence>MTRKLDLLFTFLLLTLTLSHSRLTRPESSRSISNELKKNSKGNNNKNDKGYGSPGGYFPPGTDFGIPGFTGKDWGNIGGGYGGGNGGPSGGHNKNGVVRPTVVCKEKGHCFMKKLTCPAKCFKSFSRSGRGYGGGGGGGGCTIDCKKKCLAYC</sequence>
<evidence type="ECO:0000313" key="3">
    <source>
        <dbReference type="EMBL" id="JAU99128.1"/>
    </source>
</evidence>
<proteinExistence type="predicted"/>